<comment type="caution">
    <text evidence="1">The sequence shown here is derived from an EMBL/GenBank/DDBJ whole genome shotgun (WGS) entry which is preliminary data.</text>
</comment>
<reference evidence="1" key="2">
    <citation type="submission" date="2023-06" db="EMBL/GenBank/DDBJ databases">
        <authorList>
            <consortium name="Lawrence Berkeley National Laboratory"/>
            <person name="Mondo S.J."/>
            <person name="Hensen N."/>
            <person name="Bonometti L."/>
            <person name="Westerberg I."/>
            <person name="Brannstrom I.O."/>
            <person name="Guillou S."/>
            <person name="Cros-Aarteil S."/>
            <person name="Calhoun S."/>
            <person name="Haridas S."/>
            <person name="Kuo A."/>
            <person name="Pangilinan J."/>
            <person name="Riley R."/>
            <person name="Labutti K."/>
            <person name="Andreopoulos B."/>
            <person name="Lipzen A."/>
            <person name="Chen C."/>
            <person name="Yanf M."/>
            <person name="Daum C."/>
            <person name="Ng V."/>
            <person name="Clum A."/>
            <person name="Steindorff A."/>
            <person name="Ohm R."/>
            <person name="Martin F."/>
            <person name="Silar P."/>
            <person name="Natvig D."/>
            <person name="Lalanne C."/>
            <person name="Gautier V."/>
            <person name="Ament-Velasquez S.L."/>
            <person name="Kruys A."/>
            <person name="Hutchinson M.I."/>
            <person name="Powell A.J."/>
            <person name="Barry K."/>
            <person name="Miller A.N."/>
            <person name="Grigoriev I.V."/>
            <person name="Debuchy R."/>
            <person name="Gladieux P."/>
            <person name="Thoren M.H."/>
            <person name="Johannesson H."/>
        </authorList>
    </citation>
    <scope>NUCLEOTIDE SEQUENCE</scope>
    <source>
        <strain evidence="1">PSN324</strain>
    </source>
</reference>
<reference evidence="1" key="1">
    <citation type="journal article" date="2023" name="Mol. Phylogenet. Evol.">
        <title>Genome-scale phylogeny and comparative genomics of the fungal order Sordariales.</title>
        <authorList>
            <person name="Hensen N."/>
            <person name="Bonometti L."/>
            <person name="Westerberg I."/>
            <person name="Brannstrom I.O."/>
            <person name="Guillou S."/>
            <person name="Cros-Aarteil S."/>
            <person name="Calhoun S."/>
            <person name="Haridas S."/>
            <person name="Kuo A."/>
            <person name="Mondo S."/>
            <person name="Pangilinan J."/>
            <person name="Riley R."/>
            <person name="LaButti K."/>
            <person name="Andreopoulos B."/>
            <person name="Lipzen A."/>
            <person name="Chen C."/>
            <person name="Yan M."/>
            <person name="Daum C."/>
            <person name="Ng V."/>
            <person name="Clum A."/>
            <person name="Steindorff A."/>
            <person name="Ohm R.A."/>
            <person name="Martin F."/>
            <person name="Silar P."/>
            <person name="Natvig D.O."/>
            <person name="Lalanne C."/>
            <person name="Gautier V."/>
            <person name="Ament-Velasquez S.L."/>
            <person name="Kruys A."/>
            <person name="Hutchinson M.I."/>
            <person name="Powell A.J."/>
            <person name="Barry K."/>
            <person name="Miller A.N."/>
            <person name="Grigoriev I.V."/>
            <person name="Debuchy R."/>
            <person name="Gladieux P."/>
            <person name="Hiltunen Thoren M."/>
            <person name="Johannesson H."/>
        </authorList>
    </citation>
    <scope>NUCLEOTIDE SEQUENCE</scope>
    <source>
        <strain evidence="1">PSN324</strain>
    </source>
</reference>
<protein>
    <recommendedName>
        <fullName evidence="3">F-box domain-containing protein</fullName>
    </recommendedName>
</protein>
<name>A0AAV9HI75_9PEZI</name>
<sequence>MPTLTLMHLPDDVLRDMLDFLGGSYGDVESIKSSRLVCRRLCELASPLLLPTVTINLGQSSLDRLNHILTTNPLVASGIRKVVVALEYCPELLATDSLRFAVFRWSQIGRVLRLVHCDTELFGNRRNDRQELQRAVTKMEVVKSAWKSEFERWRPLVDQVTDEMLAAFKAEDAVFSDEQLDYRQTLFRGHDEFRRLHQEQQRLVVDGTFVDAVASAIARIGHPVSVSVIHNKGEPFFSYVGFAKSLLCDEMTLPRLLTQPLTWSDIVNNVPESSDREPGLLAARVLAELPIAISKASPEFPLLKHYKILGFPASLETDYSCIAPRHNLWGWADLATACSALPKLSFSAANPRGELESRLAPSQLKHVHTFLATCLSSPSLKKIDLDLQGFATCKDRFENRPRQLFQATKLLASPPNQGFPRLHCVYLSSMAVEQAALEAFCSSIGDSLEFVSLYDVRLIGKSWLKVTDTLRDAIRRRKAWLQRVRYEEPVCFEGLHGGELGPLPLSTMDVMLASMRVTPGEAAKALVMLKLMGYVACAVEDAVNPLLDPKLMGEMSQHFEHEDNSEEEF</sequence>
<dbReference type="AlphaFoldDB" id="A0AAV9HI75"/>
<keyword evidence="2" id="KW-1185">Reference proteome</keyword>
<accession>A0AAV9HI75</accession>
<evidence type="ECO:0008006" key="3">
    <source>
        <dbReference type="Google" id="ProtNLM"/>
    </source>
</evidence>
<proteinExistence type="predicted"/>
<evidence type="ECO:0000313" key="1">
    <source>
        <dbReference type="EMBL" id="KAK4460556.1"/>
    </source>
</evidence>
<dbReference type="EMBL" id="MU865009">
    <property type="protein sequence ID" value="KAK4460556.1"/>
    <property type="molecule type" value="Genomic_DNA"/>
</dbReference>
<dbReference type="Proteomes" id="UP001321749">
    <property type="component" value="Unassembled WGS sequence"/>
</dbReference>
<organism evidence="1 2">
    <name type="scientific">Cladorrhinum samala</name>
    <dbReference type="NCBI Taxonomy" id="585594"/>
    <lineage>
        <taxon>Eukaryota</taxon>
        <taxon>Fungi</taxon>
        <taxon>Dikarya</taxon>
        <taxon>Ascomycota</taxon>
        <taxon>Pezizomycotina</taxon>
        <taxon>Sordariomycetes</taxon>
        <taxon>Sordariomycetidae</taxon>
        <taxon>Sordariales</taxon>
        <taxon>Podosporaceae</taxon>
        <taxon>Cladorrhinum</taxon>
    </lineage>
</organism>
<evidence type="ECO:0000313" key="2">
    <source>
        <dbReference type="Proteomes" id="UP001321749"/>
    </source>
</evidence>
<gene>
    <name evidence="1" type="ORF">QBC42DRAFT_104327</name>
</gene>